<comment type="caution">
    <text evidence="1">The sequence shown here is derived from an EMBL/GenBank/DDBJ whole genome shotgun (WGS) entry which is preliminary data.</text>
</comment>
<dbReference type="Proteomes" id="UP000688947">
    <property type="component" value="Unassembled WGS sequence"/>
</dbReference>
<dbReference type="EMBL" id="JAENGZ010003202">
    <property type="protein sequence ID" value="KAG6941989.1"/>
    <property type="molecule type" value="Genomic_DNA"/>
</dbReference>
<evidence type="ECO:0000313" key="1">
    <source>
        <dbReference type="EMBL" id="KAG6941989.1"/>
    </source>
</evidence>
<protein>
    <submittedName>
        <fullName evidence="1">Uncharacterized protein</fullName>
    </submittedName>
</protein>
<dbReference type="AlphaFoldDB" id="A0A8T1TMF0"/>
<proteinExistence type="predicted"/>
<name>A0A8T1TMF0_9STRA</name>
<organism evidence="1 2">
    <name type="scientific">Phytophthora cactorum</name>
    <dbReference type="NCBI Taxonomy" id="29920"/>
    <lineage>
        <taxon>Eukaryota</taxon>
        <taxon>Sar</taxon>
        <taxon>Stramenopiles</taxon>
        <taxon>Oomycota</taxon>
        <taxon>Peronosporomycetes</taxon>
        <taxon>Peronosporales</taxon>
        <taxon>Peronosporaceae</taxon>
        <taxon>Phytophthora</taxon>
    </lineage>
</organism>
<accession>A0A8T1TMF0</accession>
<evidence type="ECO:0000313" key="2">
    <source>
        <dbReference type="Proteomes" id="UP000688947"/>
    </source>
</evidence>
<reference evidence="1" key="1">
    <citation type="submission" date="2021-01" db="EMBL/GenBank/DDBJ databases">
        <title>Phytophthora aleatoria, a newly-described species from Pinus radiata is distinct from Phytophthora cactorum isolates based on comparative genomics.</title>
        <authorList>
            <person name="Mcdougal R."/>
            <person name="Panda P."/>
            <person name="Williams N."/>
            <person name="Studholme D.J."/>
        </authorList>
    </citation>
    <scope>NUCLEOTIDE SEQUENCE</scope>
    <source>
        <strain evidence="1">NZFS 3830</strain>
    </source>
</reference>
<dbReference type="OrthoDB" id="109926at2759"/>
<sequence length="67" mass="7726">MWEFLQAMTAAISSGKFDNVNFLKETCGEELYRWGTNDKYSCPLTRAIESGGYCEISVHKWIQSHFV</sequence>
<gene>
    <name evidence="1" type="ORF">JG687_00019322</name>
</gene>